<sequence>MEARVIAYYLPQFYPIPENDNVWGPGFTEWTNVAKARPIFHGHYQPRIPADLGFYDLRLPETREQQAQLASEAGVEGFCYWHYWMGNGKRLLQRPFDEVLNSGKPDFPFCLAWANHDWKTNTWKNKGGNQMICEQLYPGDEDYIAHFNYVLKAFKDHRYITVDGKPLFLIFDPYHFKDVRHFMKLWRKMAKENGLKGIFFVAMCASTTTVKRNEDGTIRRVMPNLESSADIYNSFLELGFDGINPMGKGRAEMMYQGKYWRIARKAMQKAFPFMPALKYDYPKVMKHFFSPEDNWDNVFPTLFPQWDRTPRAGKHEGIYVNATPENFEHHIEDALQLIKNKPEQRKILFLRSWNEWGEGNYVEPDTKYGHGFLDAIRNTIKK</sequence>
<reference evidence="1" key="3">
    <citation type="submission" date="2022-12" db="EMBL/GenBank/DDBJ databases">
        <title>Distinct polysaccharide growth profiles of human intestinal Prevotella copri isolates.</title>
        <authorList>
            <person name="Fehlner-Peach H."/>
            <person name="Magnabosco C."/>
            <person name="Raghavan V."/>
            <person name="Scher J.U."/>
            <person name="Tett A."/>
            <person name="Cox L.M."/>
            <person name="Gottsegen C."/>
            <person name="Watters A."/>
            <person name="Wiltshire- Gordon J.D."/>
            <person name="Segata N."/>
            <person name="Bonneau R."/>
            <person name="Littman D.R."/>
        </authorList>
    </citation>
    <scope>NUCLEOTIDE SEQUENCE</scope>
    <source>
        <strain evidence="1">IAU3127</strain>
    </source>
</reference>
<dbReference type="PANTHER" id="PTHR41244:SF1">
    <property type="entry name" value="GLYCOSYLTRANSFERASE"/>
    <property type="match status" value="1"/>
</dbReference>
<protein>
    <submittedName>
        <fullName evidence="2">Lipopolysaccharide biosynthesis protein</fullName>
    </submittedName>
</protein>
<proteinExistence type="predicted"/>
<dbReference type="Pfam" id="PF14307">
    <property type="entry name" value="Glyco_tran_WbsX"/>
    <property type="match status" value="1"/>
</dbReference>
<gene>
    <name evidence="2" type="ORF">DW192_08425</name>
    <name evidence="1" type="ORF">F7D31_14090</name>
</gene>
<dbReference type="RefSeq" id="WP_118254893.1">
    <property type="nucleotide sequence ID" value="NZ_QRKB01000019.1"/>
</dbReference>
<dbReference type="EMBL" id="VZAP01000173">
    <property type="protein sequence ID" value="MQO93766.1"/>
    <property type="molecule type" value="Genomic_DNA"/>
</dbReference>
<name>A0A414Y7U5_9BACT</name>
<dbReference type="Gene3D" id="3.20.20.80">
    <property type="entry name" value="Glycosidases"/>
    <property type="match status" value="1"/>
</dbReference>
<evidence type="ECO:0000313" key="3">
    <source>
        <dbReference type="Proteomes" id="UP000284548"/>
    </source>
</evidence>
<evidence type="ECO:0000313" key="4">
    <source>
        <dbReference type="Proteomes" id="UP000421283"/>
    </source>
</evidence>
<dbReference type="Proteomes" id="UP000284548">
    <property type="component" value="Unassembled WGS sequence"/>
</dbReference>
<evidence type="ECO:0000313" key="2">
    <source>
        <dbReference type="EMBL" id="RHH82243.1"/>
    </source>
</evidence>
<dbReference type="EMBL" id="QRKB01000019">
    <property type="protein sequence ID" value="RHH82243.1"/>
    <property type="molecule type" value="Genomic_DNA"/>
</dbReference>
<dbReference type="AlphaFoldDB" id="A0A414Y7U5"/>
<dbReference type="CDD" id="cd11579">
    <property type="entry name" value="Glyco_tran_WbsX"/>
    <property type="match status" value="1"/>
</dbReference>
<dbReference type="InterPro" id="IPR032719">
    <property type="entry name" value="WbsX"/>
</dbReference>
<dbReference type="Proteomes" id="UP000421283">
    <property type="component" value="Unassembled WGS sequence"/>
</dbReference>
<evidence type="ECO:0000313" key="1">
    <source>
        <dbReference type="EMBL" id="MQO93766.1"/>
    </source>
</evidence>
<organism evidence="2 3">
    <name type="scientific">Segatella copri</name>
    <dbReference type="NCBI Taxonomy" id="165179"/>
    <lineage>
        <taxon>Bacteria</taxon>
        <taxon>Pseudomonadati</taxon>
        <taxon>Bacteroidota</taxon>
        <taxon>Bacteroidia</taxon>
        <taxon>Bacteroidales</taxon>
        <taxon>Prevotellaceae</taxon>
        <taxon>Segatella</taxon>
    </lineage>
</organism>
<comment type="caution">
    <text evidence="2">The sequence shown here is derived from an EMBL/GenBank/DDBJ whole genome shotgun (WGS) entry which is preliminary data.</text>
</comment>
<reference evidence="2 3" key="1">
    <citation type="submission" date="2018-08" db="EMBL/GenBank/DDBJ databases">
        <title>A genome reference for cultivated species of the human gut microbiota.</title>
        <authorList>
            <person name="Zou Y."/>
            <person name="Xue W."/>
            <person name="Luo G."/>
        </authorList>
    </citation>
    <scope>NUCLEOTIDE SEQUENCE [LARGE SCALE GENOMIC DNA]</scope>
    <source>
        <strain evidence="2 3">AM16-54</strain>
    </source>
</reference>
<accession>A0A414Y7U5</accession>
<dbReference type="PANTHER" id="PTHR41244">
    <property type="entry name" value="RHAMNAN SYNTHESIS F"/>
    <property type="match status" value="1"/>
</dbReference>
<reference evidence="4" key="2">
    <citation type="submission" date="2019-09" db="EMBL/GenBank/DDBJ databases">
        <title>Distinct polysaccharide growth profiles of human intestinal Prevotella copri isolates.</title>
        <authorList>
            <person name="Fehlner-Peach H."/>
            <person name="Magnabosco C."/>
            <person name="Raghavan V."/>
            <person name="Scher J.U."/>
            <person name="Tett A."/>
            <person name="Cox L.M."/>
            <person name="Gottsegen C."/>
            <person name="Watters A."/>
            <person name="Wiltshire- Gordon J.D."/>
            <person name="Segata N."/>
            <person name="Bonneau R."/>
            <person name="Littman D.R."/>
        </authorList>
    </citation>
    <scope>NUCLEOTIDE SEQUENCE [LARGE SCALE GENOMIC DNA]</scope>
    <source>
        <strain evidence="4">iAU3127</strain>
    </source>
</reference>